<dbReference type="Gene3D" id="2.60.120.290">
    <property type="entry name" value="Spermadhesin, CUB domain"/>
    <property type="match status" value="1"/>
</dbReference>
<dbReference type="Proteomes" id="UP001219518">
    <property type="component" value="Unassembled WGS sequence"/>
</dbReference>
<name>A0AAE1LEY9_9NEOP</name>
<dbReference type="InterPro" id="IPR000742">
    <property type="entry name" value="EGF"/>
</dbReference>
<proteinExistence type="predicted"/>
<dbReference type="PROSITE" id="PS01180">
    <property type="entry name" value="CUB"/>
    <property type="match status" value="1"/>
</dbReference>
<feature type="compositionally biased region" description="Acidic residues" evidence="3">
    <location>
        <begin position="314"/>
        <end position="336"/>
    </location>
</feature>
<feature type="domain" description="CUB" evidence="5">
    <location>
        <begin position="133"/>
        <end position="272"/>
    </location>
</feature>
<sequence length="496" mass="54086">MSRDCRLTPVESAPPRAVPRLAWDCAVLLPLNSFPGEGHRGMAQRCRPDALFFSAVATPGWVRRIVPGDPELQWERRRCPRPRPRRLLQALLPAGALLAAAAWLSLPCPGALALAAADAAPDALAAAALVEECGGNLTAPRGVIHSPNFPGRFRVPLRCRWVIDASAYTKPLIIVYLTQVYVLNGLNFYAYALYGRSRMGETKIFLELENNNLTMTQVHSVDPSNVTTSHWLSSKYPYLVVDLALDRLEGNHLRVQSHLQDVFGFNLTYEVREEDPTSPASPCNGTFCCNTLQCSFVGDCFVDAEYNPRPNLGLEEEEGKVEDDEDDEEEEEEGDAEGGRRSRATCCGPSVFDVCLRLVCCRNFWCACPAGHDGPDCGLGPKCRDDPAICKNGGTCKSLGTESIVCACLDGYSGAFCEIPPVDEEDRGEYGSERRVLEWCPGGLCSAASTPFTPGRTLLPSPPLRSPLVMPAELLAMASPRRAAPRRLVGQVTTKS</sequence>
<evidence type="ECO:0000313" key="7">
    <source>
        <dbReference type="EMBL" id="KAK3917193.1"/>
    </source>
</evidence>
<keyword evidence="4" id="KW-1133">Transmembrane helix</keyword>
<keyword evidence="4" id="KW-0812">Transmembrane</keyword>
<dbReference type="InterPro" id="IPR000859">
    <property type="entry name" value="CUB_dom"/>
</dbReference>
<keyword evidence="2" id="KW-0245">EGF-like domain</keyword>
<feature type="region of interest" description="Disordered" evidence="3">
    <location>
        <begin position="311"/>
        <end position="342"/>
    </location>
</feature>
<dbReference type="InterPro" id="IPR035914">
    <property type="entry name" value="Sperma_CUB_dom_sf"/>
</dbReference>
<reference evidence="7" key="2">
    <citation type="journal article" date="2023" name="BMC Genomics">
        <title>Pest status, molecular evolution, and epigenetic factors derived from the genome assembly of Frankliniella fusca, a thysanopteran phytovirus vector.</title>
        <authorList>
            <person name="Catto M.A."/>
            <person name="Labadie P.E."/>
            <person name="Jacobson A.L."/>
            <person name="Kennedy G.G."/>
            <person name="Srinivasan R."/>
            <person name="Hunt B.G."/>
        </authorList>
    </citation>
    <scope>NUCLEOTIDE SEQUENCE</scope>
    <source>
        <strain evidence="7">PL_HMW_Pooled</strain>
    </source>
</reference>
<dbReference type="PROSITE" id="PS00022">
    <property type="entry name" value="EGF_1"/>
    <property type="match status" value="1"/>
</dbReference>
<reference evidence="7" key="1">
    <citation type="submission" date="2021-07" db="EMBL/GenBank/DDBJ databases">
        <authorList>
            <person name="Catto M.A."/>
            <person name="Jacobson A."/>
            <person name="Kennedy G."/>
            <person name="Labadie P."/>
            <person name="Hunt B.G."/>
            <person name="Srinivasan R."/>
        </authorList>
    </citation>
    <scope>NUCLEOTIDE SEQUENCE</scope>
    <source>
        <strain evidence="7">PL_HMW_Pooled</strain>
        <tissue evidence="7">Head</tissue>
    </source>
</reference>
<dbReference type="SUPFAM" id="SSF49854">
    <property type="entry name" value="Spermadhesin, CUB domain"/>
    <property type="match status" value="1"/>
</dbReference>
<feature type="transmembrane region" description="Helical" evidence="4">
    <location>
        <begin position="87"/>
        <end position="106"/>
    </location>
</feature>
<dbReference type="SUPFAM" id="SSF57196">
    <property type="entry name" value="EGF/Laminin"/>
    <property type="match status" value="1"/>
</dbReference>
<evidence type="ECO:0000256" key="1">
    <source>
        <dbReference type="ARBA" id="ARBA00023157"/>
    </source>
</evidence>
<evidence type="ECO:0000313" key="8">
    <source>
        <dbReference type="Proteomes" id="UP001219518"/>
    </source>
</evidence>
<dbReference type="PROSITE" id="PS50026">
    <property type="entry name" value="EGF_3"/>
    <property type="match status" value="1"/>
</dbReference>
<organism evidence="7 8">
    <name type="scientific">Frankliniella fusca</name>
    <dbReference type="NCBI Taxonomy" id="407009"/>
    <lineage>
        <taxon>Eukaryota</taxon>
        <taxon>Metazoa</taxon>
        <taxon>Ecdysozoa</taxon>
        <taxon>Arthropoda</taxon>
        <taxon>Hexapoda</taxon>
        <taxon>Insecta</taxon>
        <taxon>Pterygota</taxon>
        <taxon>Neoptera</taxon>
        <taxon>Paraneoptera</taxon>
        <taxon>Thysanoptera</taxon>
        <taxon>Terebrantia</taxon>
        <taxon>Thripoidea</taxon>
        <taxon>Thripidae</taxon>
        <taxon>Frankliniella</taxon>
    </lineage>
</organism>
<comment type="caution">
    <text evidence="7">The sequence shown here is derived from an EMBL/GenBank/DDBJ whole genome shotgun (WGS) entry which is preliminary data.</text>
</comment>
<dbReference type="SMART" id="SM00181">
    <property type="entry name" value="EGF"/>
    <property type="match status" value="1"/>
</dbReference>
<accession>A0AAE1LEY9</accession>
<gene>
    <name evidence="7" type="ORF">KUF71_026107</name>
</gene>
<evidence type="ECO:0000259" key="6">
    <source>
        <dbReference type="PROSITE" id="PS50026"/>
    </source>
</evidence>
<evidence type="ECO:0000256" key="3">
    <source>
        <dbReference type="SAM" id="MobiDB-lite"/>
    </source>
</evidence>
<evidence type="ECO:0000256" key="2">
    <source>
        <dbReference type="PROSITE-ProRule" id="PRU00076"/>
    </source>
</evidence>
<feature type="disulfide bond" evidence="2">
    <location>
        <begin position="408"/>
        <end position="417"/>
    </location>
</feature>
<keyword evidence="4" id="KW-0472">Membrane</keyword>
<protein>
    <submittedName>
        <fullName evidence="7">CUB and sushi domain-containing protein 2</fullName>
    </submittedName>
</protein>
<evidence type="ECO:0000259" key="5">
    <source>
        <dbReference type="PROSITE" id="PS01180"/>
    </source>
</evidence>
<keyword evidence="1 2" id="KW-1015">Disulfide bond</keyword>
<feature type="transmembrane region" description="Helical" evidence="4">
    <location>
        <begin position="173"/>
        <end position="194"/>
    </location>
</feature>
<dbReference type="PROSITE" id="PS01186">
    <property type="entry name" value="EGF_2"/>
    <property type="match status" value="1"/>
</dbReference>
<keyword evidence="8" id="KW-1185">Reference proteome</keyword>
<evidence type="ECO:0000256" key="4">
    <source>
        <dbReference type="SAM" id="Phobius"/>
    </source>
</evidence>
<comment type="caution">
    <text evidence="2">Lacks conserved residue(s) required for the propagation of feature annotation.</text>
</comment>
<feature type="domain" description="EGF-like" evidence="6">
    <location>
        <begin position="379"/>
        <end position="418"/>
    </location>
</feature>
<dbReference type="Pfam" id="PF00008">
    <property type="entry name" value="EGF"/>
    <property type="match status" value="1"/>
</dbReference>
<dbReference type="Gene3D" id="2.10.25.10">
    <property type="entry name" value="Laminin"/>
    <property type="match status" value="1"/>
</dbReference>
<dbReference type="EMBL" id="JAHWGI010000698">
    <property type="protein sequence ID" value="KAK3917193.1"/>
    <property type="molecule type" value="Genomic_DNA"/>
</dbReference>
<dbReference type="AlphaFoldDB" id="A0AAE1LEY9"/>